<dbReference type="RefSeq" id="XP_034011841.1">
    <property type="nucleotide sequence ID" value="XM_034156366.1"/>
</dbReference>
<dbReference type="FunFam" id="3.40.50.300:FF:000582">
    <property type="entry name" value="Midasin"/>
    <property type="match status" value="1"/>
</dbReference>
<feature type="compositionally biased region" description="Basic and acidic residues" evidence="11">
    <location>
        <begin position="4450"/>
        <end position="4470"/>
    </location>
</feature>
<dbReference type="GeneID" id="54782239"/>
<feature type="compositionally biased region" description="Acidic residues" evidence="11">
    <location>
        <begin position="3931"/>
        <end position="3944"/>
    </location>
</feature>
<evidence type="ECO:0000256" key="1">
    <source>
        <dbReference type="ARBA" id="ARBA00004604"/>
    </source>
</evidence>
<evidence type="ECO:0000256" key="8">
    <source>
        <dbReference type="ARBA" id="ARBA00023186"/>
    </source>
</evidence>
<dbReference type="OMA" id="ILEQWHR"/>
<evidence type="ECO:0000256" key="10">
    <source>
        <dbReference type="PIRNR" id="PIRNR010340"/>
    </source>
</evidence>
<feature type="compositionally biased region" description="Acidic residues" evidence="11">
    <location>
        <begin position="4254"/>
        <end position="4264"/>
    </location>
</feature>
<dbReference type="FunFam" id="3.40.50.300:FF:000712">
    <property type="entry name" value="Midasin"/>
    <property type="match status" value="1"/>
</dbReference>
<dbReference type="Pfam" id="PF21108">
    <property type="entry name" value="MDN1_4th"/>
    <property type="match status" value="1"/>
</dbReference>
<feature type="compositionally biased region" description="Acidic residues" evidence="11">
    <location>
        <begin position="4386"/>
        <end position="4406"/>
    </location>
</feature>
<proteinExistence type="inferred from homology"/>
<dbReference type="VEuPathDB" id="FungiDB:DIURU_003588"/>
<keyword evidence="9 10" id="KW-0539">Nucleus</keyword>
<dbReference type="CDD" id="cd00009">
    <property type="entry name" value="AAA"/>
    <property type="match status" value="4"/>
</dbReference>
<feature type="compositionally biased region" description="Acidic residues" evidence="11">
    <location>
        <begin position="4139"/>
        <end position="4166"/>
    </location>
</feature>
<comment type="caution">
    <text evidence="13">The sequence shown here is derived from an EMBL/GenBank/DDBJ whole genome shotgun (WGS) entry which is preliminary data.</text>
</comment>
<dbReference type="InterPro" id="IPR048617">
    <property type="entry name" value="MDN1_AAA_lid_4"/>
</dbReference>
<evidence type="ECO:0000256" key="7">
    <source>
        <dbReference type="ARBA" id="ARBA00022840"/>
    </source>
</evidence>
<dbReference type="SUPFAM" id="SSF53300">
    <property type="entry name" value="vWA-like"/>
    <property type="match status" value="1"/>
</dbReference>
<dbReference type="Pfam" id="PF17867">
    <property type="entry name" value="AAA_lid_7"/>
    <property type="match status" value="3"/>
</dbReference>
<dbReference type="PROSITE" id="PS50234">
    <property type="entry name" value="VWFA"/>
    <property type="match status" value="1"/>
</dbReference>
<dbReference type="InterPro" id="IPR027417">
    <property type="entry name" value="P-loop_NTPase"/>
</dbReference>
<feature type="compositionally biased region" description="Basic and acidic residues" evidence="11">
    <location>
        <begin position="4079"/>
        <end position="4094"/>
    </location>
</feature>
<dbReference type="InterPro" id="IPR002035">
    <property type="entry name" value="VWF_A"/>
</dbReference>
<evidence type="ECO:0000259" key="12">
    <source>
        <dbReference type="PROSITE" id="PS50234"/>
    </source>
</evidence>
<dbReference type="InterPro" id="IPR011704">
    <property type="entry name" value="ATPase_dyneun-rel_AAA"/>
</dbReference>
<dbReference type="GO" id="GO:0000055">
    <property type="term" value="P:ribosomal large subunit export from nucleus"/>
    <property type="evidence" value="ECO:0007669"/>
    <property type="project" value="TreeGrafter"/>
</dbReference>
<dbReference type="FunFam" id="3.40.50.300:FF:000142">
    <property type="entry name" value="Midasin"/>
    <property type="match status" value="1"/>
</dbReference>
<evidence type="ECO:0000256" key="5">
    <source>
        <dbReference type="ARBA" id="ARBA00022553"/>
    </source>
</evidence>
<dbReference type="Proteomes" id="UP000449547">
    <property type="component" value="Unassembled WGS sequence"/>
</dbReference>
<feature type="domain" description="VWFA" evidence="12">
    <location>
        <begin position="4545"/>
        <end position="4743"/>
    </location>
</feature>
<dbReference type="GO" id="GO:0005730">
    <property type="term" value="C:nucleolus"/>
    <property type="evidence" value="ECO:0007669"/>
    <property type="project" value="UniProtKB-SubCell"/>
</dbReference>
<sequence length="4754" mass="524288">MDDIGVDASAAATALSRYNQRFGTAVAVAGLTLDHLTEAMAHHPMAVAYAYPTVALDLVARLVHQQHPRALAVVGELAAVVSPVMSLAQWWLQQHGAGDDVVALYRLLSADRQRFAAYVDAPRLSALLNDADTPLPTKYIAALVMAQWLQKSDAAARALVSQYVGEAADVVGPWDGHNDVHYQFIPLIEAKRIATYKNLPAVTTEKASVTITPSELSPLVTSVCGVLVPQITPKSASTTVDEEPFVATEGAVAALRSLATHIQHNRPVLVHGPAGSGKTFMVHQLARYMGFSGEIVKIHLGEQTDSKLLLGTYTSGDTPGTFVWRAGVLTTAVTEGKWVVIEDIDHAPTEVLSVLLTLLEKRQLTLASRGDTINAAPGFQLLATVRSDNDEEVPDLIGINRWTPVGLGVPSAREIRQILGARFPRLSPQLVDKFVRCYHQVADIYRQPRFVSLNNGSVPRIVSFRDAVKLCQRCHYHLEQRNLEGNQPLPSEVFDDFFAEAVDCLASALADPRAVVPVVSVIGQCLEVPESRIELYLAKHVPRFVDSSSEVRIGRALLHKGPKFRHNQQKQTFAATNHALRLMEQIAVAVQMVEPVLLVGETGTGKTTVVQQVAQLLNQKLTVINVSQQTEVSDLLGGFKPVNTRLVAVPLQQRFDELFAATFSQKKNERFATVLAKQVAKGNWKNVVRLWHEAVKMAESVLSPEEPAAKKRKLDVNQRAELVKQWADLDTQVTSFELQALQLDSSFVFSFVEGSLVKAVRQGEWLLLDELNLASPDTLEAIADLLAPVASQRQVMLTERGDIDSVVAHPSFRLFGCMNPSTDVGKRDLPGSIRSRFSEIYVHSPDGNVDDLCQIVDKYIGRYAVGDDWVVNDVAMLYLKAKEMAQQHLLVDGAGQTPHFSIRTLTRTLGYVGDIVSMYGLRRSLYEGFSMSFLTLLDIESEKKLEKEIFAATVGKMASAKSILNQVPRTPKDDNQYVQFKHYLLKQGPMEPQPQPHYIITPYVEHNLLNLVRATSGRRFPVLVQGPTSAGKTSMIQYLAAISGHKFVRINNHEHTDLQEYLGTYISDDTGKLTFQEGVLVEALRNGYWLVLDELNLAPTDVLEALNRLLDDNRELFIPETQEVIRPHPNFMLFATQNPPGAYGGRKQLSRAFRNRFLELHFDDIPQQELETILVQRCQIAPSYGKKIVEVYRQLSIERQRTRVFEKHSFATLRDLFRWALREAVGYEQLAANGYMLLAERVRVPAERQVVQQVLEKVMKVKLDMDAYYKQLENPEVLASSEVVWTKAMRRLAVLVEQSIKYHEPLLLVGETGCGKTTVCQVVAQVMGRQLVTVNAHQNTEVGDLLGAQRPVRNRHQTRAELQARLAELGFAGDDVDAQLAAYTQAQTSDAVVDSLTSRMATLFEWTDGPLVQALKQGEFFLLDEISLADDSVLERLNSVLEPERTLLLAEKGGSEASATVTGVAGFEFLATMNPGGDYGKKELSPALRNRFTEIWVPSMESFTDVADIVAAKLPNAELVKAIVGFSEWFALTYGHGNAQSGVISLRDILAWVEFIQANPKLEAAAALAHGAAMVFVDALGTNATAFLAERGLVEEKQRCVDQLSSQWGSSLDVYFSGKVTVTVSDTAVTAGDFSVPVVAEAATRDSFNLHAPTTATNAMRVVRAMSLPKPILLEGSPGVGKTSLVTALAKATGNNLCRINLSEHTDLVDLFGSDAPGERTGEFEWHDAPFLRAMQRGEWVLLDEMNLASQSVLEGLNACLDHRGQAYIPELDKTFARHPDFRVFAAQNPQYQGGGRKGLPKSFVNRFSVVYVDILSATDLSMISTHLYPQVPAETVDKMIAFVAELDRQSASWDGGPWEFNLRDTLRWLELYSHHASVSEDLAPGDFFGTIFGQRFRSLKDKERAQALFEDTVGSIPHRDNYYSISSQSVQVGSTLMRRAHHWTATKSVPLQCNFAVMESVLRGIAYNLPVIITGPSSSGKTEMIRFIGGVLGTPVVEFAMNADVDSMDILGGYEQVDVARKAAKIRTAISGEIRAYCHGEIAQGNANITSSLEFLALLDTSPELDQLLAALAVYKASRSTASLERHYTTLKSLESAANEVRFEWFDGMLVEAVERGHWLVLDNANLCNPSVLDRLNSLLEVNGSLIINECAHDDGSPRVIKPHPNFRLFLTVDPKYGELSRAMRNRGVEVYVEALIARATEFDASMLASGPDTEPVPALRFLDCSDSFLRPFLVADAAPTAGILPFSALRHMDAWNSSVASFGMFDAASVASVVAPLAKLSDDGVVDKFYEITVAAWRRVAEASGADNTNDATAIAEAVHPLINNAVVASVRAVAGATIDGPAPSVVFAVAQNLVDAGDIVTEIKSRSLTAKLSDLTPVEVSAAYEQGRQMKRAPRSPLFPWINAVYRAMVAYYQRLVAQIGVAPTDNGAATTDEAAPSSVALLHLQTIWFSLVDAGAHINEAKFAMYHQLIGDWVRAHPEAPEVKEALTQFPERHAHGRGSSMTRIWEAFRSSAYPQSAAGWQRAHALAEVCDEFDRVAAAQFTESADAVASLVSALASVYSAICDDDDGADAMLEQVKQGMAALAEVSKQFVIKREASCPELFAMIARFRAALGLDADPRLDVFAQWSSWQTVSSVEPFYTRLFASRSMESVRQLFDNQVVMGAINMALQYGNTPGYLLDQRRADCKELTRQLSVQSTAILGDVIDARGAALRQATLAVLKSFADTCDDAEAYLATIAAAEAEGDLGAIFTAVSASSDAHFIEVVHHYLAPALLAPNNWYTLGRASVMFGAAMLQLFVPQSPYDPAIREYVVFDVLAAQRRASSALIDEWRQVAQVISGAPTHIEATLADALAVPDAERPRVFRDAKRAIDPLIDEWNAFMESAVDTQPVAALLGAIDGEDVHAAAKVAMFEANSYQFLERVRGGQFAEYADLNDLLYLYVASIKFGVEVMQMSKTAQPALTNDFAIDAQQLLAAPPAASAVNATVKSLGADAVSADRVLVFLAQAALARPEREGLEYALQALYQRWSLRRLRDEEQAQSSWFKYTGIDENTDEDFRRLFPDYDEQMDLSDGTASNASVESVYTEWAQSYIAYFVNNESMAPKELVAAGAKLTLDQVAPQPVSPASLSAAQLCLKSALNLVDDDAANFYHGTNASEYAKSYAVIQRIFFAAKTHLAQWPEHASLQAIERTCWEYMNYSLAQHPVARCLAKVEQIYTYVAEWQKYASSQVSMAAHVDELTSLIVGWRQLELQSWPKLLDHELKVAQNQSMGKWWFHLYETVMGDSDIDELLAALTVFIGGAVYGEFASRLQLIKAFAAHLQATDGDDERIAALTNFVAFYTQFEAPVADAIAQSRTKLDKDMAEVVMLARWKDVNVDALKQSSRRSHLALYKVVRKFRALLASPVKPVIEAGAPTATTGALVSVAVPHFVEAQPGAATSIKSWSLRKPMLRDLSIVLGNVGVYSQAVLSQSVPSLYQWASELGEEMTKLRTETPKTLTDDNKKLVASLRSLKHKLLSDSLKQLRAMGLKLRVTKQPLTSAQLMQTEAFVGKLSGVDGYWFNILDLLPRLRFAASKCHEDVPQVEVDKAMAAGEDVIGYLTSWRRPLAKLERGISSLTSVVDELAAYASSDQQLPPASQIASLEANLKRIVATIPQWSAWADYAAEISPNPAFAKSLPSHSFIAATGESHQFVDKFSDQWQQIYTDVAQFASTSSDFGFVGSMVCSWMDTVKFGVESSTSLTELASESDVEQQFRLVSSAILVVIQRFSTHRFAGDDEQQPWFKHSQRVLKLQIASLAVDKVAGQLAACVRALKSVEYCEASSEAVMALIRFTMPLISAYAQVVSQVFTRARHNYVDVSHAGYNLLKSLHDIAANGFCSPAPPQDEEKTDPNLHDGTGLGDGAGAQTNNDDVDADDDDIADEAQRDNEEKDDGDNDDNDDAVSMDGDMAGDMEHGSDQDDDDEDADEDEELDEQIDDIDDLDPNAVDEKMWNDEAETEQKEKDTDTMPDQATNDDDMQANEDEDENQKPQKDDDRQAANDEDCDENDQKDGDEKEDGEDGDEEEEEEEDGVAEQEDDVRNQENEQMDDHVPESEVMDLPDDMNLDGDDEEDDGKDEEMRDDFDDGDSDHDDAKDEKADEDIDNGEGDEDDDAMDEDEAEGEENEDKPMDPETVEEEGEDGEEANSDPEQMEDPLESDVEEVERQDKQDEEGGNQAQDTEEAADGGDAEDEDVADEDMDAAAQQQSGQSGQGDDAEAQQEQDDVGGAGEAQAPQQDQDTDAQEDVARQQAQESIKQLGDALKEFHRRRQEINQASEETKPEQESANQRPDEFEHVDGANTNHDTQALGAADSKDQVQALDDNMAIDDDEPEQEPNAEQQPTEVKQEDEEMVKEDDEEVDADDAGDVDAPQDGAASSVVGERKPMDMAQDFDMANQLEMSDDEDEEAENDVIRPDNSIDREEPPRSAEEARELWTKADRATQDLASGLCEQLRLILEPTLATKLRGDYKTGKRLNMKRIIPYIASEFRKDKIWLRRTKPSKRQFQIMIAVDDSKSMSESATTELAFNSIALVAKALTQLESGGLSVVRFGEDVKVVHPFERQFNAVDTGARVFQWFDFQQTRTDITALARRSLKLFDDARASAANGELWQLQIILSDGVCEDHATVQRLVREAREHRVMMVFVVMDGINSQESILDMSQVSYVPDPVTGAMTLKVDKYLDTFPFEYYVVVKNIKELPEMLALILRQYFSEVAQT</sequence>
<comment type="similarity">
    <text evidence="3 10">Belongs to the midasin family.</text>
</comment>
<dbReference type="InterPro" id="IPR025662">
    <property type="entry name" value="Sigma_54_int_dom_ATP-bd_1"/>
</dbReference>
<evidence type="ECO:0000313" key="13">
    <source>
        <dbReference type="EMBL" id="KAA8901218.1"/>
    </source>
</evidence>
<feature type="compositionally biased region" description="Acidic residues" evidence="11">
    <location>
        <begin position="4096"/>
        <end position="4131"/>
    </location>
</feature>
<name>A0A642ULJ6_DIURU</name>
<dbReference type="CDD" id="cd01460">
    <property type="entry name" value="vWA_midasin"/>
    <property type="match status" value="1"/>
</dbReference>
<dbReference type="GO" id="GO:0016887">
    <property type="term" value="F:ATP hydrolysis activity"/>
    <property type="evidence" value="ECO:0007669"/>
    <property type="project" value="InterPro"/>
</dbReference>
<keyword evidence="7 10" id="KW-0067">ATP-binding</keyword>
<keyword evidence="8 10" id="KW-0143">Chaperone</keyword>
<dbReference type="Pfam" id="PF07728">
    <property type="entry name" value="AAA_5"/>
    <property type="match status" value="8"/>
</dbReference>
<dbReference type="GO" id="GO:0005524">
    <property type="term" value="F:ATP binding"/>
    <property type="evidence" value="ECO:0007669"/>
    <property type="project" value="UniProtKB-KW"/>
</dbReference>
<dbReference type="Pfam" id="PF17865">
    <property type="entry name" value="AAA_lid_5"/>
    <property type="match status" value="1"/>
</dbReference>
<comment type="subcellular location">
    <subcellularLocation>
        <location evidence="1">Nucleus</location>
        <location evidence="1">Nucleolus</location>
    </subcellularLocation>
    <subcellularLocation>
        <location evidence="2">Nucleus</location>
        <location evidence="2">Nucleoplasm</location>
    </subcellularLocation>
</comment>
<dbReference type="SMART" id="SM00382">
    <property type="entry name" value="AAA"/>
    <property type="match status" value="6"/>
</dbReference>
<dbReference type="InterPro" id="IPR012099">
    <property type="entry name" value="Midasin"/>
</dbReference>
<feature type="region of interest" description="Disordered" evidence="11">
    <location>
        <begin position="3879"/>
        <end position="4425"/>
    </location>
</feature>
<accession>A0A642ULJ6</accession>
<dbReference type="FunFam" id="3.40.50.300:FF:001368">
    <property type="entry name" value="Midasin"/>
    <property type="match status" value="1"/>
</dbReference>
<evidence type="ECO:0000256" key="6">
    <source>
        <dbReference type="ARBA" id="ARBA00022741"/>
    </source>
</evidence>
<evidence type="ECO:0000256" key="9">
    <source>
        <dbReference type="ARBA" id="ARBA00023242"/>
    </source>
</evidence>
<dbReference type="GO" id="GO:0030687">
    <property type="term" value="C:preribosome, large subunit precursor"/>
    <property type="evidence" value="ECO:0007669"/>
    <property type="project" value="TreeGrafter"/>
</dbReference>
<feature type="compositionally biased region" description="Acidic residues" evidence="11">
    <location>
        <begin position="4014"/>
        <end position="4027"/>
    </location>
</feature>
<dbReference type="PANTHER" id="PTHR48103:SF2">
    <property type="entry name" value="MIDASIN"/>
    <property type="match status" value="1"/>
</dbReference>
<evidence type="ECO:0000313" key="14">
    <source>
        <dbReference type="Proteomes" id="UP000449547"/>
    </source>
</evidence>
<feature type="compositionally biased region" description="Acidic residues" evidence="11">
    <location>
        <begin position="4439"/>
        <end position="4449"/>
    </location>
</feature>
<feature type="region of interest" description="Disordered" evidence="11">
    <location>
        <begin position="4439"/>
        <end position="4470"/>
    </location>
</feature>
<feature type="compositionally biased region" description="Acidic residues" evidence="11">
    <location>
        <begin position="4209"/>
        <end position="4240"/>
    </location>
</feature>
<dbReference type="EMBL" id="SWFT01000105">
    <property type="protein sequence ID" value="KAA8901218.1"/>
    <property type="molecule type" value="Genomic_DNA"/>
</dbReference>
<dbReference type="InterPro" id="IPR036465">
    <property type="entry name" value="vWFA_dom_sf"/>
</dbReference>
<dbReference type="InterPro" id="IPR040848">
    <property type="entry name" value="AAA_lid_7"/>
</dbReference>
<dbReference type="Gene3D" id="3.40.50.300">
    <property type="entry name" value="P-loop containing nucleotide triphosphate hydrolases"/>
    <property type="match status" value="7"/>
</dbReference>
<feature type="compositionally biased region" description="Basic and acidic residues" evidence="11">
    <location>
        <begin position="4028"/>
        <end position="4040"/>
    </location>
</feature>
<feature type="compositionally biased region" description="Basic and acidic residues" evidence="11">
    <location>
        <begin position="4317"/>
        <end position="4337"/>
    </location>
</feature>
<keyword evidence="6 10" id="KW-0547">Nucleotide-binding</keyword>
<keyword evidence="14" id="KW-1185">Reference proteome</keyword>
<dbReference type="GO" id="GO:0000027">
    <property type="term" value="P:ribosomal large subunit assembly"/>
    <property type="evidence" value="ECO:0007669"/>
    <property type="project" value="InterPro"/>
</dbReference>
<dbReference type="InterPro" id="IPR041190">
    <property type="entry name" value="Midasin_AAA_lid_5"/>
</dbReference>
<feature type="compositionally biased region" description="Acidic residues" evidence="11">
    <location>
        <begin position="4055"/>
        <end position="4078"/>
    </location>
</feature>
<protein>
    <recommendedName>
        <fullName evidence="4 10">Midasin</fullName>
    </recommendedName>
</protein>
<dbReference type="PROSITE" id="PS00675">
    <property type="entry name" value="SIGMA54_INTERACT_1"/>
    <property type="match status" value="1"/>
</dbReference>
<evidence type="ECO:0000256" key="2">
    <source>
        <dbReference type="ARBA" id="ARBA00004642"/>
    </source>
</evidence>
<feature type="compositionally biased region" description="Acidic residues" evidence="11">
    <location>
        <begin position="3912"/>
        <end position="3923"/>
    </location>
</feature>
<dbReference type="FunFam" id="3.40.50.300:FF:001053">
    <property type="entry name" value="Midasin"/>
    <property type="match status" value="1"/>
</dbReference>
<feature type="compositionally biased region" description="Acidic residues" evidence="11">
    <location>
        <begin position="3960"/>
        <end position="3984"/>
    </location>
</feature>
<evidence type="ECO:0000256" key="4">
    <source>
        <dbReference type="ARBA" id="ARBA00017143"/>
    </source>
</evidence>
<dbReference type="InterPro" id="IPR003593">
    <property type="entry name" value="AAA+_ATPase"/>
</dbReference>
<feature type="compositionally biased region" description="Basic and acidic residues" evidence="11">
    <location>
        <begin position="3988"/>
        <end position="4007"/>
    </location>
</feature>
<feature type="compositionally biased region" description="Acidic residues" evidence="11">
    <location>
        <begin position="4364"/>
        <end position="4375"/>
    </location>
</feature>
<evidence type="ECO:0000256" key="3">
    <source>
        <dbReference type="ARBA" id="ARBA00007188"/>
    </source>
</evidence>
<dbReference type="PANTHER" id="PTHR48103">
    <property type="entry name" value="MIDASIN-RELATED"/>
    <property type="match status" value="1"/>
</dbReference>
<feature type="compositionally biased region" description="Low complexity" evidence="11">
    <location>
        <begin position="4241"/>
        <end position="4253"/>
    </location>
</feature>
<evidence type="ECO:0000256" key="11">
    <source>
        <dbReference type="SAM" id="MobiDB-lite"/>
    </source>
</evidence>
<dbReference type="GO" id="GO:0005654">
    <property type="term" value="C:nucleoplasm"/>
    <property type="evidence" value="ECO:0007669"/>
    <property type="project" value="UniProtKB-SubCell"/>
</dbReference>
<keyword evidence="5" id="KW-0597">Phosphoprotein</keyword>
<feature type="compositionally biased region" description="Acidic residues" evidence="11">
    <location>
        <begin position="4173"/>
        <end position="4202"/>
    </location>
</feature>
<dbReference type="SUPFAM" id="SSF52540">
    <property type="entry name" value="P-loop containing nucleoside triphosphate hydrolases"/>
    <property type="match status" value="6"/>
</dbReference>
<comment type="function">
    <text evidence="10">Nuclear chaperone required for maturation and nuclear export of pre-60S ribosome subunits.</text>
</comment>
<dbReference type="OrthoDB" id="5186at2759"/>
<dbReference type="PIRSF" id="PIRSF010340">
    <property type="entry name" value="Midasin"/>
    <property type="match status" value="1"/>
</dbReference>
<gene>
    <name evidence="13" type="ORF">DIURU_003588</name>
</gene>
<organism evidence="13 14">
    <name type="scientific">Diutina rugosa</name>
    <name type="common">Yeast</name>
    <name type="synonym">Candida rugosa</name>
    <dbReference type="NCBI Taxonomy" id="5481"/>
    <lineage>
        <taxon>Eukaryota</taxon>
        <taxon>Fungi</taxon>
        <taxon>Dikarya</taxon>
        <taxon>Ascomycota</taxon>
        <taxon>Saccharomycotina</taxon>
        <taxon>Pichiomycetes</taxon>
        <taxon>Debaryomycetaceae</taxon>
        <taxon>Diutina</taxon>
    </lineage>
</organism>
<reference evidence="13 14" key="1">
    <citation type="submission" date="2019-07" db="EMBL/GenBank/DDBJ databases">
        <title>Genome assembly of two rare yeast pathogens: Diutina rugosa and Trichomonascus ciferrii.</title>
        <authorList>
            <person name="Mixao V."/>
            <person name="Saus E."/>
            <person name="Hansen A."/>
            <person name="Lass-Flor C."/>
            <person name="Gabaldon T."/>
        </authorList>
    </citation>
    <scope>NUCLEOTIDE SEQUENCE [LARGE SCALE GENOMIC DNA]</scope>
    <source>
        <strain evidence="13 14">CBS 613</strain>
    </source>
</reference>